<feature type="compositionally biased region" description="Basic and acidic residues" evidence="1">
    <location>
        <begin position="1"/>
        <end position="17"/>
    </location>
</feature>
<sequence length="287" mass="31380">MRRELSSELVRKEEPSGDHLTPLRKLPAEEEQGERNWSAKWYRRRGGGSEGGDQTGWPGRAWGFSRVLERLAPSWAWPGQSSSNPHGKRHVRRIAGAGGDGRGEGPARRAGRRRVGGLGPLRVLRDLPRRASSLRPPFRAFALFFCLFVGETAVEVAKSAIADIQQPPEQEAEPEEGGKKENGPEGEEGDERRKAALDKLENASEDSLLGQASTSLAAPSLFSAMPGLKVFDTSVESITTGTWQALGSAWRSGSLIVQKYYAIELQVVILNWNGSMFYAGSAQAEKQ</sequence>
<reference evidence="2" key="1">
    <citation type="submission" date="2015-06" db="UniProtKB">
        <authorList>
            <consortium name="EnsemblPlants"/>
        </authorList>
    </citation>
    <scope>IDENTIFICATION</scope>
</reference>
<dbReference type="EnsemblPlants" id="EMT30156">
    <property type="protein sequence ID" value="EMT30156"/>
    <property type="gene ID" value="F775_42293"/>
</dbReference>
<name>M8D1P9_AEGTA</name>
<proteinExistence type="predicted"/>
<dbReference type="AlphaFoldDB" id="M8D1P9"/>
<feature type="region of interest" description="Disordered" evidence="1">
    <location>
        <begin position="1"/>
        <end position="58"/>
    </location>
</feature>
<organism evidence="2">
    <name type="scientific">Aegilops tauschii</name>
    <name type="common">Tausch's goatgrass</name>
    <name type="synonym">Aegilops squarrosa</name>
    <dbReference type="NCBI Taxonomy" id="37682"/>
    <lineage>
        <taxon>Eukaryota</taxon>
        <taxon>Viridiplantae</taxon>
        <taxon>Streptophyta</taxon>
        <taxon>Embryophyta</taxon>
        <taxon>Tracheophyta</taxon>
        <taxon>Spermatophyta</taxon>
        <taxon>Magnoliopsida</taxon>
        <taxon>Liliopsida</taxon>
        <taxon>Poales</taxon>
        <taxon>Poaceae</taxon>
        <taxon>BOP clade</taxon>
        <taxon>Pooideae</taxon>
        <taxon>Triticodae</taxon>
        <taxon>Triticeae</taxon>
        <taxon>Triticinae</taxon>
        <taxon>Aegilops</taxon>
    </lineage>
</organism>
<evidence type="ECO:0000256" key="1">
    <source>
        <dbReference type="SAM" id="MobiDB-lite"/>
    </source>
</evidence>
<accession>M8D1P9</accession>
<feature type="region of interest" description="Disordered" evidence="1">
    <location>
        <begin position="76"/>
        <end position="114"/>
    </location>
</feature>
<dbReference type="PANTHER" id="PTHR36011">
    <property type="entry name" value="BAT2 DOMAIN PROTEIN"/>
    <property type="match status" value="1"/>
</dbReference>
<evidence type="ECO:0000313" key="2">
    <source>
        <dbReference type="EnsemblPlants" id="EMT30156"/>
    </source>
</evidence>
<protein>
    <submittedName>
        <fullName evidence="2">Uncharacterized protein</fullName>
    </submittedName>
</protein>
<dbReference type="PANTHER" id="PTHR36011:SF1">
    <property type="entry name" value="BAT2 DOMAIN PROTEIN"/>
    <property type="match status" value="1"/>
</dbReference>
<feature type="region of interest" description="Disordered" evidence="1">
    <location>
        <begin position="165"/>
        <end position="193"/>
    </location>
</feature>